<gene>
    <name evidence="1" type="ORF">NPIL_406711</name>
</gene>
<protein>
    <submittedName>
        <fullName evidence="1">Uncharacterized protein</fullName>
    </submittedName>
</protein>
<accession>A0A8X6MVC3</accession>
<evidence type="ECO:0000313" key="1">
    <source>
        <dbReference type="EMBL" id="GFS79760.1"/>
    </source>
</evidence>
<reference evidence="1" key="1">
    <citation type="submission" date="2020-08" db="EMBL/GenBank/DDBJ databases">
        <title>Multicomponent nature underlies the extraordinary mechanical properties of spider dragline silk.</title>
        <authorList>
            <person name="Kono N."/>
            <person name="Nakamura H."/>
            <person name="Mori M."/>
            <person name="Yoshida Y."/>
            <person name="Ohtoshi R."/>
            <person name="Malay A.D."/>
            <person name="Moran D.A.P."/>
            <person name="Tomita M."/>
            <person name="Numata K."/>
            <person name="Arakawa K."/>
        </authorList>
    </citation>
    <scope>NUCLEOTIDE SEQUENCE</scope>
</reference>
<proteinExistence type="predicted"/>
<comment type="caution">
    <text evidence="1">The sequence shown here is derived from an EMBL/GenBank/DDBJ whole genome shotgun (WGS) entry which is preliminary data.</text>
</comment>
<organism evidence="1 2">
    <name type="scientific">Nephila pilipes</name>
    <name type="common">Giant wood spider</name>
    <name type="synonym">Nephila maculata</name>
    <dbReference type="NCBI Taxonomy" id="299642"/>
    <lineage>
        <taxon>Eukaryota</taxon>
        <taxon>Metazoa</taxon>
        <taxon>Ecdysozoa</taxon>
        <taxon>Arthropoda</taxon>
        <taxon>Chelicerata</taxon>
        <taxon>Arachnida</taxon>
        <taxon>Araneae</taxon>
        <taxon>Araneomorphae</taxon>
        <taxon>Entelegynae</taxon>
        <taxon>Araneoidea</taxon>
        <taxon>Nephilidae</taxon>
        <taxon>Nephila</taxon>
    </lineage>
</organism>
<evidence type="ECO:0000313" key="2">
    <source>
        <dbReference type="Proteomes" id="UP000887013"/>
    </source>
</evidence>
<keyword evidence="2" id="KW-1185">Reference proteome</keyword>
<dbReference type="EMBL" id="BMAW01051322">
    <property type="protein sequence ID" value="GFS79760.1"/>
    <property type="molecule type" value="Genomic_DNA"/>
</dbReference>
<name>A0A8X6MVC3_NEPPI</name>
<sequence length="111" mass="12343">MSFSSALTSSSTVFKFLKEGGRLPLMQILQSQTLKQRIPSTLVVYPLRCDLSFPNANLTRKRTRSVAKRKAAHVENIKCSKQVNLTADTALSDARLYNCIPPSIKSPKVHP</sequence>
<dbReference type="AlphaFoldDB" id="A0A8X6MVC3"/>
<dbReference type="Proteomes" id="UP000887013">
    <property type="component" value="Unassembled WGS sequence"/>
</dbReference>